<reference evidence="1 2" key="1">
    <citation type="submission" date="2018-12" db="EMBL/GenBank/DDBJ databases">
        <title>Flammeovirga pectinis sp. nov., isolated from the gut of the Korean scallop, Patinopecten yessoensis.</title>
        <authorList>
            <person name="Bae J.-W."/>
            <person name="Jeong Y.-S."/>
            <person name="Kang W."/>
        </authorList>
    </citation>
    <scope>NUCLEOTIDE SEQUENCE [LARGE SCALE GENOMIC DNA]</scope>
    <source>
        <strain evidence="1 2">L12M1</strain>
        <plasmid evidence="1 2">unnamed1</plasmid>
    </source>
</reference>
<dbReference type="GeneID" id="39493352"/>
<dbReference type="EMBL" id="CP034564">
    <property type="protein sequence ID" value="AZQ65651.1"/>
    <property type="molecule type" value="Genomic_DNA"/>
</dbReference>
<evidence type="ECO:0008006" key="3">
    <source>
        <dbReference type="Google" id="ProtNLM"/>
    </source>
</evidence>
<proteinExistence type="predicted"/>
<dbReference type="Proteomes" id="UP000267268">
    <property type="component" value="Plasmid unnamed1"/>
</dbReference>
<gene>
    <name evidence="1" type="ORF">EI427_25800</name>
</gene>
<dbReference type="RefSeq" id="WP_126620577.1">
    <property type="nucleotide sequence ID" value="NZ_CP034564.1"/>
</dbReference>
<accession>A0A3Q9FUW8</accession>
<evidence type="ECO:0000313" key="1">
    <source>
        <dbReference type="EMBL" id="AZQ65651.1"/>
    </source>
</evidence>
<keyword evidence="1" id="KW-0614">Plasmid</keyword>
<sequence length="80" mass="9105">MSKKEEMSAHLAAWKESGLTQKAYCELHSIKVPTFSYWVTKFRGKKNIDLPAQFIPFSLSNPVEQKITVEYPNGVKVNTS</sequence>
<dbReference type="NCBIfam" id="NF047593">
    <property type="entry name" value="IS66_ISAeme5_TnpA"/>
    <property type="match status" value="1"/>
</dbReference>
<protein>
    <recommendedName>
        <fullName evidence="3">IS66 family insertion sequence element accessory protein TnpB</fullName>
    </recommendedName>
</protein>
<keyword evidence="2" id="KW-1185">Reference proteome</keyword>
<dbReference type="KEGG" id="fll:EI427_25800"/>
<geneLocation type="plasmid" evidence="1">
    <name>unnamed1</name>
</geneLocation>
<dbReference type="AlphaFoldDB" id="A0A3Q9FUW8"/>
<dbReference type="OrthoDB" id="826949at2"/>
<evidence type="ECO:0000313" key="2">
    <source>
        <dbReference type="Proteomes" id="UP000267268"/>
    </source>
</evidence>
<organism evidence="1 2">
    <name type="scientific">Flammeovirga pectinis</name>
    <dbReference type="NCBI Taxonomy" id="2494373"/>
    <lineage>
        <taxon>Bacteria</taxon>
        <taxon>Pseudomonadati</taxon>
        <taxon>Bacteroidota</taxon>
        <taxon>Cytophagia</taxon>
        <taxon>Cytophagales</taxon>
        <taxon>Flammeovirgaceae</taxon>
        <taxon>Flammeovirga</taxon>
    </lineage>
</organism>
<name>A0A3Q9FUW8_9BACT</name>